<dbReference type="PANTHER" id="PTHR34136">
    <property type="match status" value="1"/>
</dbReference>
<evidence type="ECO:0000256" key="1">
    <source>
        <dbReference type="ARBA" id="ARBA00022676"/>
    </source>
</evidence>
<evidence type="ECO:0000256" key="2">
    <source>
        <dbReference type="ARBA" id="ARBA00022679"/>
    </source>
</evidence>
<dbReference type="Pfam" id="PF03808">
    <property type="entry name" value="Glyco_tran_WecG"/>
    <property type="match status" value="1"/>
</dbReference>
<evidence type="ECO:0000313" key="4">
    <source>
        <dbReference type="Proteomes" id="UP000049983"/>
    </source>
</evidence>
<organism evidence="3 4">
    <name type="scientific">Roseibium album</name>
    <dbReference type="NCBI Taxonomy" id="311410"/>
    <lineage>
        <taxon>Bacteria</taxon>
        <taxon>Pseudomonadati</taxon>
        <taxon>Pseudomonadota</taxon>
        <taxon>Alphaproteobacteria</taxon>
        <taxon>Hyphomicrobiales</taxon>
        <taxon>Stappiaceae</taxon>
        <taxon>Roseibium</taxon>
    </lineage>
</organism>
<dbReference type="AlphaFoldDB" id="A0A0M7AXG5"/>
<dbReference type="InterPro" id="IPR004629">
    <property type="entry name" value="WecG_TagA_CpsF"/>
</dbReference>
<keyword evidence="4" id="KW-1185">Reference proteome</keyword>
<dbReference type="PANTHER" id="PTHR34136:SF1">
    <property type="entry name" value="UDP-N-ACETYL-D-MANNOSAMINURONIC ACID TRANSFERASE"/>
    <property type="match status" value="1"/>
</dbReference>
<dbReference type="CDD" id="cd06533">
    <property type="entry name" value="Glyco_transf_WecG_TagA"/>
    <property type="match status" value="1"/>
</dbReference>
<name>A0A0M7AXG5_9HYPH</name>
<dbReference type="NCBIfam" id="TIGR00696">
    <property type="entry name" value="wecG_tagA_cpsF"/>
    <property type="match status" value="1"/>
</dbReference>
<keyword evidence="1 3" id="KW-0328">Glycosyltransferase</keyword>
<dbReference type="GO" id="GO:0047244">
    <property type="term" value="F:N-acetylglucosaminyldiphosphoundecaprenol N-acetyl-beta-D-mannosaminyltransferase activity"/>
    <property type="evidence" value="ECO:0007669"/>
    <property type="project" value="UniProtKB-EC"/>
</dbReference>
<dbReference type="STRING" id="311410.LA5095_05194"/>
<evidence type="ECO:0000313" key="3">
    <source>
        <dbReference type="EMBL" id="CTQ78679.1"/>
    </source>
</evidence>
<sequence length="259" mass="28878">MNKVDLNLPIRAGTSPIGPLAILRMSSEEAVQLVRSSVQMSYPLDIAICNAHTTLTALDNPAFAETLRHMTLLNDGIGVDLASRFLNGKSFPDNLNGTDLIPDILTEVGFPLKIFLLGATDRHVQLAKKHIETVYPMHHVVGARNGYFDLGECSHVCEQINRARPDLLLVGMGNPRQEKFIVENRVRLNATVAIGVGALFDFMSGSVVRAPKFVQSIGLEWLFRLLQEPRRLFRRYIIGIPRFFIALLKLKFGKSDTEN</sequence>
<accession>A0A0M7AXG5</accession>
<protein>
    <submittedName>
        <fullName evidence="3">Putative N-acetylmannosaminyltransferase</fullName>
        <ecNumber evidence="3">2.4.1.187</ecNumber>
    </submittedName>
</protein>
<keyword evidence="2 3" id="KW-0808">Transferase</keyword>
<dbReference type="EMBL" id="CXWC01000015">
    <property type="protein sequence ID" value="CTQ78679.1"/>
    <property type="molecule type" value="Genomic_DNA"/>
</dbReference>
<dbReference type="EC" id="2.4.1.187" evidence="3"/>
<proteinExistence type="predicted"/>
<dbReference type="OrthoDB" id="9771846at2"/>
<gene>
    <name evidence="3" type="primary">tagA</name>
    <name evidence="3" type="ORF">LA5096_05769</name>
</gene>
<dbReference type="Proteomes" id="UP000049983">
    <property type="component" value="Unassembled WGS sequence"/>
</dbReference>
<reference evidence="4" key="1">
    <citation type="submission" date="2015-07" db="EMBL/GenBank/DDBJ databases">
        <authorList>
            <person name="Rodrigo-Torres Lidia"/>
            <person name="Arahal R.David."/>
        </authorList>
    </citation>
    <scope>NUCLEOTIDE SEQUENCE [LARGE SCALE GENOMIC DNA]</scope>
    <source>
        <strain evidence="4">CECT 5096</strain>
    </source>
</reference>